<reference evidence="3" key="1">
    <citation type="journal article" date="2019" name="Int. J. Syst. Evol. Microbiol.">
        <title>The Global Catalogue of Microorganisms (GCM) 10K type strain sequencing project: providing services to taxonomists for standard genome sequencing and annotation.</title>
        <authorList>
            <consortium name="The Broad Institute Genomics Platform"/>
            <consortium name="The Broad Institute Genome Sequencing Center for Infectious Disease"/>
            <person name="Wu L."/>
            <person name="Ma J."/>
        </authorList>
    </citation>
    <scope>NUCLEOTIDE SEQUENCE [LARGE SCALE GENOMIC DNA]</scope>
    <source>
        <strain evidence="3">CGMCC 1.3240</strain>
    </source>
</reference>
<organism evidence="2 3">
    <name type="scientific">Paenibacillus solisilvae</name>
    <dbReference type="NCBI Taxonomy" id="2486751"/>
    <lineage>
        <taxon>Bacteria</taxon>
        <taxon>Bacillati</taxon>
        <taxon>Bacillota</taxon>
        <taxon>Bacilli</taxon>
        <taxon>Bacillales</taxon>
        <taxon>Paenibacillaceae</taxon>
        <taxon>Paenibacillus</taxon>
    </lineage>
</organism>
<proteinExistence type="predicted"/>
<protein>
    <submittedName>
        <fullName evidence="2">Two-component system regulatory protein YycI</fullName>
    </submittedName>
</protein>
<dbReference type="InterPro" id="IPR018604">
    <property type="entry name" value="YycI-like"/>
</dbReference>
<dbReference type="Proteomes" id="UP001596047">
    <property type="component" value="Unassembled WGS sequence"/>
</dbReference>
<sequence length="243" mass="27116">MDWGRAKSVLIFAFLLLNLMLGYQLWSNIREGLSTSAGVNDLPAETLSLMNQKGIKLKLAESIPSETPELGGLTFKLRKGEIVKLKQPVESKIVFNAKELQEGLGPIIPELNKYTFDAAYDKAYDTAFVLYRTVKQLPIFDVKLELYYDNQKITAYRKDVIELVDAQDSPAQSVLPAATILRTLIERNLQNGAVIKDIKLGYHGPNFANSETQVSAPSWRIMLEDGNPSVYYVNAISGEVVTE</sequence>
<name>A0ABW0W4R1_9BACL</name>
<evidence type="ECO:0000259" key="1">
    <source>
        <dbReference type="Pfam" id="PF09648"/>
    </source>
</evidence>
<evidence type="ECO:0000313" key="2">
    <source>
        <dbReference type="EMBL" id="MFC5653166.1"/>
    </source>
</evidence>
<dbReference type="EMBL" id="JBHSOW010000117">
    <property type="protein sequence ID" value="MFC5653166.1"/>
    <property type="molecule type" value="Genomic_DNA"/>
</dbReference>
<evidence type="ECO:0000313" key="3">
    <source>
        <dbReference type="Proteomes" id="UP001596047"/>
    </source>
</evidence>
<gene>
    <name evidence="2" type="primary">yycI</name>
    <name evidence="2" type="ORF">ACFPYJ_29450</name>
</gene>
<keyword evidence="3" id="KW-1185">Reference proteome</keyword>
<dbReference type="Pfam" id="PF09648">
    <property type="entry name" value="YycI"/>
    <property type="match status" value="1"/>
</dbReference>
<feature type="domain" description="Regulatory protein YycH-like" evidence="1">
    <location>
        <begin position="85"/>
        <end position="236"/>
    </location>
</feature>
<accession>A0ABW0W4R1</accession>
<dbReference type="Gene3D" id="2.40.128.690">
    <property type="entry name" value="YycH protein, domain 3-like"/>
    <property type="match status" value="1"/>
</dbReference>
<dbReference type="RefSeq" id="WP_379191824.1">
    <property type="nucleotide sequence ID" value="NZ_JBHSOW010000117.1"/>
</dbReference>
<comment type="caution">
    <text evidence="2">The sequence shown here is derived from an EMBL/GenBank/DDBJ whole genome shotgun (WGS) entry which is preliminary data.</text>
</comment>